<organism evidence="1 2">
    <name type="scientific">Trifolium medium</name>
    <dbReference type="NCBI Taxonomy" id="97028"/>
    <lineage>
        <taxon>Eukaryota</taxon>
        <taxon>Viridiplantae</taxon>
        <taxon>Streptophyta</taxon>
        <taxon>Embryophyta</taxon>
        <taxon>Tracheophyta</taxon>
        <taxon>Spermatophyta</taxon>
        <taxon>Magnoliopsida</taxon>
        <taxon>eudicotyledons</taxon>
        <taxon>Gunneridae</taxon>
        <taxon>Pentapetalae</taxon>
        <taxon>rosids</taxon>
        <taxon>fabids</taxon>
        <taxon>Fabales</taxon>
        <taxon>Fabaceae</taxon>
        <taxon>Papilionoideae</taxon>
        <taxon>50 kb inversion clade</taxon>
        <taxon>NPAAA clade</taxon>
        <taxon>Hologalegina</taxon>
        <taxon>IRL clade</taxon>
        <taxon>Trifolieae</taxon>
        <taxon>Trifolium</taxon>
    </lineage>
</organism>
<reference evidence="1 2" key="1">
    <citation type="journal article" date="2018" name="Front. Plant Sci.">
        <title>Red Clover (Trifolium pratense) and Zigzag Clover (T. medium) - A Picture of Genomic Similarities and Differences.</title>
        <authorList>
            <person name="Dluhosova J."/>
            <person name="Istvanek J."/>
            <person name="Nedelnik J."/>
            <person name="Repkova J."/>
        </authorList>
    </citation>
    <scope>NUCLEOTIDE SEQUENCE [LARGE SCALE GENOMIC DNA]</scope>
    <source>
        <strain evidence="2">cv. 10/8</strain>
        <tissue evidence="1">Leaf</tissue>
    </source>
</reference>
<feature type="non-terminal residue" evidence="1">
    <location>
        <position position="50"/>
    </location>
</feature>
<protein>
    <submittedName>
        <fullName evidence="1">Uncharacterized protein</fullName>
    </submittedName>
</protein>
<dbReference type="Proteomes" id="UP000265520">
    <property type="component" value="Unassembled WGS sequence"/>
</dbReference>
<accession>A0A392P277</accession>
<evidence type="ECO:0000313" key="1">
    <source>
        <dbReference type="EMBL" id="MCI06161.1"/>
    </source>
</evidence>
<sequence>MIIFRVVEVDSAMEDEQRSKAVVLLGEENFGSGYKLMNSAKITRAKAIKS</sequence>
<comment type="caution">
    <text evidence="1">The sequence shown here is derived from an EMBL/GenBank/DDBJ whole genome shotgun (WGS) entry which is preliminary data.</text>
</comment>
<evidence type="ECO:0000313" key="2">
    <source>
        <dbReference type="Proteomes" id="UP000265520"/>
    </source>
</evidence>
<name>A0A392P277_9FABA</name>
<dbReference type="EMBL" id="LXQA010060955">
    <property type="protein sequence ID" value="MCI06161.1"/>
    <property type="molecule type" value="Genomic_DNA"/>
</dbReference>
<proteinExistence type="predicted"/>
<keyword evidence="2" id="KW-1185">Reference proteome</keyword>
<dbReference type="AlphaFoldDB" id="A0A392P277"/>